<evidence type="ECO:0000313" key="2">
    <source>
        <dbReference type="EMBL" id="KAG0313811.1"/>
    </source>
</evidence>
<evidence type="ECO:0000313" key="3">
    <source>
        <dbReference type="Proteomes" id="UP000738325"/>
    </source>
</evidence>
<dbReference type="Pfam" id="PF10336">
    <property type="entry name" value="DUF2420"/>
    <property type="match status" value="1"/>
</dbReference>
<sequence length="490" mass="53947">MSTMMQFKLPADFYSAAASLLQTPPSRSSLLFPPVDSAAAPQHIDDDHALESVLDISTRVAVDVMDDSIDIAAHDPSAVAVAAHVPILDNDAGNHNNSNSNNNNDSSDTRNTETNTIDDTEDYQDDDGALLALLGPDKDVVPSMPVIEVLFEDSLHELFYASSDAFKASRLEPVARGALLLDSNDSLLDEPLSVLFQHLRQELLAARYGTDEAAHYEMGMIFKSLDDLWLLEHEGAASCCSLSKLIDLYMTNSGLQDQEMLLEPFRFELTVQETFMSHLGRLEGQKGSKVQLAQSDTTASDAADVNPLLEQTGIYLSDLDMVGFPCSAARYRIMLLTSSWLFDVDDETLESVADVLLNEDQQHDKQIGVDGTDSERPVVADSDAGLHEDEAFDVSKIDVDSLACFDDKAYEQEDDYGELDTADEHNSDSQDEFADHTANSPTSRSPKRSVEELMDLLDDDFVNRLSPDQGSDERLKRRVLNIGIAGFKHK</sequence>
<name>A0A9P6UPE5_9FUNG</name>
<dbReference type="InterPro" id="IPR018822">
    <property type="entry name" value="UPF0646"/>
</dbReference>
<reference evidence="2" key="1">
    <citation type="journal article" date="2020" name="Fungal Divers.">
        <title>Resolving the Mortierellaceae phylogeny through synthesis of multi-gene phylogenetics and phylogenomics.</title>
        <authorList>
            <person name="Vandepol N."/>
            <person name="Liber J."/>
            <person name="Desiro A."/>
            <person name="Na H."/>
            <person name="Kennedy M."/>
            <person name="Barry K."/>
            <person name="Grigoriev I.V."/>
            <person name="Miller A.N."/>
            <person name="O'Donnell K."/>
            <person name="Stajich J.E."/>
            <person name="Bonito G."/>
        </authorList>
    </citation>
    <scope>NUCLEOTIDE SEQUENCE</scope>
    <source>
        <strain evidence="2">REB-010B</strain>
    </source>
</reference>
<dbReference type="EMBL" id="JAAAIP010000671">
    <property type="protein sequence ID" value="KAG0313811.1"/>
    <property type="molecule type" value="Genomic_DNA"/>
</dbReference>
<gene>
    <name evidence="2" type="ORF">BGZ99_008577</name>
</gene>
<organism evidence="2 3">
    <name type="scientific">Dissophora globulifera</name>
    <dbReference type="NCBI Taxonomy" id="979702"/>
    <lineage>
        <taxon>Eukaryota</taxon>
        <taxon>Fungi</taxon>
        <taxon>Fungi incertae sedis</taxon>
        <taxon>Mucoromycota</taxon>
        <taxon>Mortierellomycotina</taxon>
        <taxon>Mortierellomycetes</taxon>
        <taxon>Mortierellales</taxon>
        <taxon>Mortierellaceae</taxon>
        <taxon>Dissophora</taxon>
    </lineage>
</organism>
<feature type="region of interest" description="Disordered" evidence="1">
    <location>
        <begin position="90"/>
        <end position="123"/>
    </location>
</feature>
<feature type="compositionally biased region" description="Low complexity" evidence="1">
    <location>
        <begin position="90"/>
        <end position="106"/>
    </location>
</feature>
<dbReference type="AlphaFoldDB" id="A0A9P6UPE5"/>
<evidence type="ECO:0000256" key="1">
    <source>
        <dbReference type="SAM" id="MobiDB-lite"/>
    </source>
</evidence>
<dbReference type="Proteomes" id="UP000738325">
    <property type="component" value="Unassembled WGS sequence"/>
</dbReference>
<keyword evidence="3" id="KW-1185">Reference proteome</keyword>
<dbReference type="OrthoDB" id="2394377at2759"/>
<protein>
    <submittedName>
        <fullName evidence="2">Uncharacterized protein</fullName>
    </submittedName>
</protein>
<accession>A0A9P6UPE5</accession>
<comment type="caution">
    <text evidence="2">The sequence shown here is derived from an EMBL/GenBank/DDBJ whole genome shotgun (WGS) entry which is preliminary data.</text>
</comment>
<proteinExistence type="predicted"/>
<feature type="region of interest" description="Disordered" evidence="1">
    <location>
        <begin position="415"/>
        <end position="449"/>
    </location>
</feature>